<evidence type="ECO:0000313" key="6">
    <source>
        <dbReference type="EMBL" id="MDQ0381060.1"/>
    </source>
</evidence>
<feature type="domain" description="HTH tetR-type" evidence="5">
    <location>
        <begin position="15"/>
        <end position="75"/>
    </location>
</feature>
<dbReference type="Pfam" id="PF17932">
    <property type="entry name" value="TetR_C_24"/>
    <property type="match status" value="1"/>
</dbReference>
<dbReference type="InterPro" id="IPR001647">
    <property type="entry name" value="HTH_TetR"/>
</dbReference>
<dbReference type="InterPro" id="IPR036271">
    <property type="entry name" value="Tet_transcr_reg_TetR-rel_C_sf"/>
</dbReference>
<dbReference type="InterPro" id="IPR041490">
    <property type="entry name" value="KstR2_TetR_C"/>
</dbReference>
<organism evidence="6 7">
    <name type="scientific">Amycolatopsis thermophila</name>
    <dbReference type="NCBI Taxonomy" id="206084"/>
    <lineage>
        <taxon>Bacteria</taxon>
        <taxon>Bacillati</taxon>
        <taxon>Actinomycetota</taxon>
        <taxon>Actinomycetes</taxon>
        <taxon>Pseudonocardiales</taxon>
        <taxon>Pseudonocardiaceae</taxon>
        <taxon>Amycolatopsis</taxon>
    </lineage>
</organism>
<dbReference type="InterPro" id="IPR050109">
    <property type="entry name" value="HTH-type_TetR-like_transc_reg"/>
</dbReference>
<gene>
    <name evidence="6" type="ORF">FB470_005054</name>
</gene>
<dbReference type="Pfam" id="PF00440">
    <property type="entry name" value="TetR_N"/>
    <property type="match status" value="1"/>
</dbReference>
<keyword evidence="7" id="KW-1185">Reference proteome</keyword>
<evidence type="ECO:0000256" key="4">
    <source>
        <dbReference type="PROSITE-ProRule" id="PRU00335"/>
    </source>
</evidence>
<keyword evidence="2 4" id="KW-0238">DNA-binding</keyword>
<accession>A0ABU0F0G6</accession>
<comment type="caution">
    <text evidence="6">The sequence shown here is derived from an EMBL/GenBank/DDBJ whole genome shotgun (WGS) entry which is preliminary data.</text>
</comment>
<keyword evidence="1" id="KW-0805">Transcription regulation</keyword>
<evidence type="ECO:0000256" key="1">
    <source>
        <dbReference type="ARBA" id="ARBA00023015"/>
    </source>
</evidence>
<dbReference type="PANTHER" id="PTHR30055">
    <property type="entry name" value="HTH-TYPE TRANSCRIPTIONAL REGULATOR RUTR"/>
    <property type="match status" value="1"/>
</dbReference>
<evidence type="ECO:0000256" key="2">
    <source>
        <dbReference type="ARBA" id="ARBA00023125"/>
    </source>
</evidence>
<sequence length="204" mass="21874">MAAGRTGGKPTFTEQARRRQLIEATIEVISARGYGGASLSAIAEHAGVSKAAVLYHFGSKDDLAEATLAHVFDRFGEHVGQRVAEASGARARLVAYVRGMVGYQHRHRTHVRLITEVLLDDRGGTRFRQPGQHDRNQRWQMLAGLLAAGQAEGVFRDFDTKTTALAIGGAIDGVVSQWLADPGLDLDAAAGDLEAFVLAAVEAR</sequence>
<dbReference type="PROSITE" id="PS50977">
    <property type="entry name" value="HTH_TETR_2"/>
    <property type="match status" value="1"/>
</dbReference>
<dbReference type="SUPFAM" id="SSF48498">
    <property type="entry name" value="Tetracyclin repressor-like, C-terminal domain"/>
    <property type="match status" value="1"/>
</dbReference>
<proteinExistence type="predicted"/>
<dbReference type="Gene3D" id="1.10.357.10">
    <property type="entry name" value="Tetracycline Repressor, domain 2"/>
    <property type="match status" value="1"/>
</dbReference>
<evidence type="ECO:0000256" key="3">
    <source>
        <dbReference type="ARBA" id="ARBA00023163"/>
    </source>
</evidence>
<feature type="DNA-binding region" description="H-T-H motif" evidence="4">
    <location>
        <begin position="38"/>
        <end position="57"/>
    </location>
</feature>
<dbReference type="RefSeq" id="WP_306995430.1">
    <property type="nucleotide sequence ID" value="NZ_JAUSUT010000001.1"/>
</dbReference>
<evidence type="ECO:0000259" key="5">
    <source>
        <dbReference type="PROSITE" id="PS50977"/>
    </source>
</evidence>
<dbReference type="InterPro" id="IPR009057">
    <property type="entry name" value="Homeodomain-like_sf"/>
</dbReference>
<protein>
    <submittedName>
        <fullName evidence="6">AcrR family transcriptional regulator</fullName>
    </submittedName>
</protein>
<dbReference type="Gene3D" id="1.10.10.60">
    <property type="entry name" value="Homeodomain-like"/>
    <property type="match status" value="1"/>
</dbReference>
<dbReference type="EMBL" id="JAUSUT010000001">
    <property type="protein sequence ID" value="MDQ0381060.1"/>
    <property type="molecule type" value="Genomic_DNA"/>
</dbReference>
<dbReference type="PRINTS" id="PR00455">
    <property type="entry name" value="HTHTETR"/>
</dbReference>
<name>A0ABU0F0G6_9PSEU</name>
<dbReference type="SUPFAM" id="SSF46689">
    <property type="entry name" value="Homeodomain-like"/>
    <property type="match status" value="1"/>
</dbReference>
<keyword evidence="3" id="KW-0804">Transcription</keyword>
<dbReference type="Proteomes" id="UP001229651">
    <property type="component" value="Unassembled WGS sequence"/>
</dbReference>
<reference evidence="6 7" key="1">
    <citation type="submission" date="2023-07" db="EMBL/GenBank/DDBJ databases">
        <title>Sequencing the genomes of 1000 actinobacteria strains.</title>
        <authorList>
            <person name="Klenk H.-P."/>
        </authorList>
    </citation>
    <scope>NUCLEOTIDE SEQUENCE [LARGE SCALE GENOMIC DNA]</scope>
    <source>
        <strain evidence="6 7">DSM 45805</strain>
    </source>
</reference>
<dbReference type="PANTHER" id="PTHR30055:SF234">
    <property type="entry name" value="HTH-TYPE TRANSCRIPTIONAL REGULATOR BETI"/>
    <property type="match status" value="1"/>
</dbReference>
<evidence type="ECO:0000313" key="7">
    <source>
        <dbReference type="Proteomes" id="UP001229651"/>
    </source>
</evidence>